<dbReference type="Proteomes" id="UP000572377">
    <property type="component" value="Unassembled WGS sequence"/>
</dbReference>
<dbReference type="AlphaFoldDB" id="A0A849L172"/>
<dbReference type="RefSeq" id="WP_171323412.1">
    <property type="nucleotide sequence ID" value="NZ_JABFBC010000001.1"/>
</dbReference>
<evidence type="ECO:0000313" key="1">
    <source>
        <dbReference type="EMBL" id="NNU79995.1"/>
    </source>
</evidence>
<evidence type="ECO:0000313" key="2">
    <source>
        <dbReference type="Proteomes" id="UP000572377"/>
    </source>
</evidence>
<organism evidence="1 2">
    <name type="scientific">Halovulum dunhuangense</name>
    <dbReference type="NCBI Taxonomy" id="1505036"/>
    <lineage>
        <taxon>Bacteria</taxon>
        <taxon>Pseudomonadati</taxon>
        <taxon>Pseudomonadota</taxon>
        <taxon>Alphaproteobacteria</taxon>
        <taxon>Rhodobacterales</taxon>
        <taxon>Paracoccaceae</taxon>
        <taxon>Halovulum</taxon>
    </lineage>
</organism>
<name>A0A849L172_9RHOB</name>
<sequence length="206" mass="22310">MSSPLQNRVLPDGDIVAHPMRGTMMGNRGGRLHDAARGLGARRWVSRRWIICTLSFKDRHRNVMGAGYTELFFLDEVTALAAGHRPCFECRRKAARAFARSFPGADSADAIDRVLHAKRLGPRPRVSPGDLPDGAMVRSGQRMLAILGGMAMEWTPEGYGPAEELPSGPCALLTPAASVAVLRTGYAPAWHPSAPRPSGHHPLPHP</sequence>
<dbReference type="EMBL" id="JABFBC010000001">
    <property type="protein sequence ID" value="NNU79995.1"/>
    <property type="molecule type" value="Genomic_DNA"/>
</dbReference>
<accession>A0A849L172</accession>
<gene>
    <name evidence="1" type="ORF">HMH01_06030</name>
</gene>
<keyword evidence="2" id="KW-1185">Reference proteome</keyword>
<comment type="caution">
    <text evidence="1">The sequence shown here is derived from an EMBL/GenBank/DDBJ whole genome shotgun (WGS) entry which is preliminary data.</text>
</comment>
<proteinExistence type="predicted"/>
<protein>
    <submittedName>
        <fullName evidence="1">Uncharacterized protein</fullName>
    </submittedName>
</protein>
<reference evidence="1 2" key="1">
    <citation type="submission" date="2020-05" db="EMBL/GenBank/DDBJ databases">
        <title>Gimesia benthica sp. nov., a novel planctomycete isolated from a deep-sea water sample of the Northwest Indian Ocean.</title>
        <authorList>
            <person name="Wang J."/>
            <person name="Ruan C."/>
            <person name="Song L."/>
            <person name="Zhu Y."/>
            <person name="Li A."/>
            <person name="Zheng X."/>
            <person name="Wang L."/>
            <person name="Lu Z."/>
            <person name="Huang Y."/>
            <person name="Du W."/>
            <person name="Zhou Y."/>
            <person name="Huang L."/>
            <person name="Dai X."/>
        </authorList>
    </citation>
    <scope>NUCLEOTIDE SEQUENCE [LARGE SCALE GENOMIC DNA]</scope>
    <source>
        <strain evidence="1 2">YYQ-30</strain>
    </source>
</reference>